<dbReference type="InterPro" id="IPR025875">
    <property type="entry name" value="Leu-rich_rpt_4"/>
</dbReference>
<keyword evidence="7" id="KW-1185">Reference proteome</keyword>
<dbReference type="Proteomes" id="UP001159364">
    <property type="component" value="Linkage Group LG03"/>
</dbReference>
<name>A0AAV8TSZ1_9ROSI</name>
<gene>
    <name evidence="6" type="ORF">K2173_002574</name>
</gene>
<feature type="transmembrane region" description="Helical" evidence="3">
    <location>
        <begin position="412"/>
        <end position="430"/>
    </location>
</feature>
<sequence>MFLVSSLFALSIRFVFFRCEVVALLEFKKGMQNDPLNKIVPTWVYSSLSDLTLCHESWPGITCDPITKFVVGITLDRLDLTGDLKFQTLSNLKLLQNLSVSGNRFTAHCSTWICRITILPGRSPELWNLKYVNLSMNTFQGRFPVGLVVSFRNLQQLKVLDLHSNGFSADVGPILSELINLEHLDLSNNQFSGSLGDLSVENVSGLANTVQFVNMNGNSFNGGIFKTYVMGLFRNLHSLDFGDTGITGELPSFGNLLNLRVLRLGMNQLYGVVPEELLNGSLPIEELDLSGNGFTGSIQAVNSVTLNVLNLSSNSLSCTLPSVIKGCSSVDFSRNMVSGNMSDMQHWEANLKILDLSSNKLLGSLPDLSKFGKMAMLNLHNNSLEGSLSPSFGAGFAFYEVDLSFNKLSGSIPSEVTMVIFLFIIISLLINKEI</sequence>
<keyword evidence="3" id="KW-1133">Transmembrane helix</keyword>
<evidence type="ECO:0000313" key="6">
    <source>
        <dbReference type="EMBL" id="KAJ8769370.1"/>
    </source>
</evidence>
<feature type="signal peptide" evidence="4">
    <location>
        <begin position="1"/>
        <end position="17"/>
    </location>
</feature>
<dbReference type="PANTHER" id="PTHR48003:SF5">
    <property type="entry name" value="OS07G0626500 PROTEIN"/>
    <property type="match status" value="1"/>
</dbReference>
<proteinExistence type="predicted"/>
<dbReference type="PROSITE" id="PS51450">
    <property type="entry name" value="LRR"/>
    <property type="match status" value="2"/>
</dbReference>
<dbReference type="Pfam" id="PF12799">
    <property type="entry name" value="LRR_4"/>
    <property type="match status" value="1"/>
</dbReference>
<dbReference type="InterPro" id="IPR001611">
    <property type="entry name" value="Leu-rich_rpt"/>
</dbReference>
<reference evidence="6 7" key="1">
    <citation type="submission" date="2021-09" db="EMBL/GenBank/DDBJ databases">
        <title>Genomic insights and catalytic innovation underlie evolution of tropane alkaloids biosynthesis.</title>
        <authorList>
            <person name="Wang Y.-J."/>
            <person name="Tian T."/>
            <person name="Huang J.-P."/>
            <person name="Huang S.-X."/>
        </authorList>
    </citation>
    <scope>NUCLEOTIDE SEQUENCE [LARGE SCALE GENOMIC DNA]</scope>
    <source>
        <strain evidence="6">KIB-2018</strain>
        <tissue evidence="6">Leaf</tissue>
    </source>
</reference>
<dbReference type="PRINTS" id="PR00019">
    <property type="entry name" value="LEURICHRPT"/>
</dbReference>
<comment type="caution">
    <text evidence="6">The sequence shown here is derived from an EMBL/GenBank/DDBJ whole genome shotgun (WGS) entry which is preliminary data.</text>
</comment>
<keyword evidence="4" id="KW-0732">Signal</keyword>
<keyword evidence="1" id="KW-0433">Leucine-rich repeat</keyword>
<evidence type="ECO:0000256" key="1">
    <source>
        <dbReference type="ARBA" id="ARBA00022614"/>
    </source>
</evidence>
<organism evidence="6 7">
    <name type="scientific">Erythroxylum novogranatense</name>
    <dbReference type="NCBI Taxonomy" id="1862640"/>
    <lineage>
        <taxon>Eukaryota</taxon>
        <taxon>Viridiplantae</taxon>
        <taxon>Streptophyta</taxon>
        <taxon>Embryophyta</taxon>
        <taxon>Tracheophyta</taxon>
        <taxon>Spermatophyta</taxon>
        <taxon>Magnoliopsida</taxon>
        <taxon>eudicotyledons</taxon>
        <taxon>Gunneridae</taxon>
        <taxon>Pentapetalae</taxon>
        <taxon>rosids</taxon>
        <taxon>fabids</taxon>
        <taxon>Malpighiales</taxon>
        <taxon>Erythroxylaceae</taxon>
        <taxon>Erythroxylum</taxon>
    </lineage>
</organism>
<keyword evidence="3" id="KW-0472">Membrane</keyword>
<evidence type="ECO:0000256" key="3">
    <source>
        <dbReference type="SAM" id="Phobius"/>
    </source>
</evidence>
<dbReference type="Pfam" id="PF08263">
    <property type="entry name" value="LRRNT_2"/>
    <property type="match status" value="1"/>
</dbReference>
<dbReference type="InterPro" id="IPR053059">
    <property type="entry name" value="Inactive_SerThr-Kinase_ABA"/>
</dbReference>
<dbReference type="InterPro" id="IPR032675">
    <property type="entry name" value="LRR_dom_sf"/>
</dbReference>
<feature type="chain" id="PRO_5043978700" description="Leucine-rich repeat-containing N-terminal plant-type domain-containing protein" evidence="4">
    <location>
        <begin position="18"/>
        <end position="434"/>
    </location>
</feature>
<dbReference type="InterPro" id="IPR013210">
    <property type="entry name" value="LRR_N_plant-typ"/>
</dbReference>
<protein>
    <recommendedName>
        <fullName evidence="5">Leucine-rich repeat-containing N-terminal plant-type domain-containing protein</fullName>
    </recommendedName>
</protein>
<dbReference type="Pfam" id="PF00560">
    <property type="entry name" value="LRR_1"/>
    <property type="match status" value="2"/>
</dbReference>
<keyword evidence="3" id="KW-0812">Transmembrane</keyword>
<evidence type="ECO:0000259" key="5">
    <source>
        <dbReference type="Pfam" id="PF08263"/>
    </source>
</evidence>
<dbReference type="AlphaFoldDB" id="A0AAV8TSZ1"/>
<evidence type="ECO:0000256" key="4">
    <source>
        <dbReference type="SAM" id="SignalP"/>
    </source>
</evidence>
<feature type="domain" description="Leucine-rich repeat-containing N-terminal plant-type" evidence="5">
    <location>
        <begin position="21"/>
        <end position="64"/>
    </location>
</feature>
<evidence type="ECO:0000256" key="2">
    <source>
        <dbReference type="ARBA" id="ARBA00022737"/>
    </source>
</evidence>
<dbReference type="Gene3D" id="3.80.10.10">
    <property type="entry name" value="Ribonuclease Inhibitor"/>
    <property type="match status" value="3"/>
</dbReference>
<evidence type="ECO:0000313" key="7">
    <source>
        <dbReference type="Proteomes" id="UP001159364"/>
    </source>
</evidence>
<accession>A0AAV8TSZ1</accession>
<keyword evidence="2" id="KW-0677">Repeat</keyword>
<dbReference type="SUPFAM" id="SSF52058">
    <property type="entry name" value="L domain-like"/>
    <property type="match status" value="1"/>
</dbReference>
<dbReference type="EMBL" id="JAIWQS010000003">
    <property type="protein sequence ID" value="KAJ8769370.1"/>
    <property type="molecule type" value="Genomic_DNA"/>
</dbReference>
<dbReference type="PANTHER" id="PTHR48003">
    <property type="entry name" value="OS07G0626500 PROTEIN"/>
    <property type="match status" value="1"/>
</dbReference>